<dbReference type="EMBL" id="MHQL01000041">
    <property type="protein sequence ID" value="OHA02260.1"/>
    <property type="molecule type" value="Genomic_DNA"/>
</dbReference>
<dbReference type="InterPro" id="IPR019981">
    <property type="entry name" value="Ribosomal_uS11_bac-type"/>
</dbReference>
<dbReference type="GO" id="GO:0005840">
    <property type="term" value="C:ribosome"/>
    <property type="evidence" value="ECO:0007669"/>
    <property type="project" value="UniProtKB-KW"/>
</dbReference>
<evidence type="ECO:0000313" key="8">
    <source>
        <dbReference type="Proteomes" id="UP000177811"/>
    </source>
</evidence>
<dbReference type="GO" id="GO:1990904">
    <property type="term" value="C:ribonucleoprotein complex"/>
    <property type="evidence" value="ECO:0007669"/>
    <property type="project" value="UniProtKB-KW"/>
</dbReference>
<reference evidence="7 8" key="1">
    <citation type="journal article" date="2016" name="Nat. Commun.">
        <title>Thousands of microbial genomes shed light on interconnected biogeochemical processes in an aquifer system.</title>
        <authorList>
            <person name="Anantharaman K."/>
            <person name="Brown C.T."/>
            <person name="Hug L.A."/>
            <person name="Sharon I."/>
            <person name="Castelle C.J."/>
            <person name="Probst A.J."/>
            <person name="Thomas B.C."/>
            <person name="Singh A."/>
            <person name="Wilkins M.J."/>
            <person name="Karaoz U."/>
            <person name="Brodie E.L."/>
            <person name="Williams K.H."/>
            <person name="Hubbard S.S."/>
            <person name="Banfield J.F."/>
        </authorList>
    </citation>
    <scope>NUCLEOTIDE SEQUENCE [LARGE SCALE GENOMIC DNA]</scope>
</reference>
<dbReference type="SUPFAM" id="SSF53137">
    <property type="entry name" value="Translational machinery components"/>
    <property type="match status" value="1"/>
</dbReference>
<keyword evidence="5 6" id="KW-0687">Ribonucleoprotein</keyword>
<dbReference type="Proteomes" id="UP000177811">
    <property type="component" value="Unassembled WGS sequence"/>
</dbReference>
<dbReference type="InterPro" id="IPR036967">
    <property type="entry name" value="Ribosomal_uS11_sf"/>
</dbReference>
<dbReference type="GO" id="GO:0003735">
    <property type="term" value="F:structural constituent of ribosome"/>
    <property type="evidence" value="ECO:0007669"/>
    <property type="project" value="InterPro"/>
</dbReference>
<dbReference type="InterPro" id="IPR001971">
    <property type="entry name" value="Ribosomal_uS11"/>
</dbReference>
<dbReference type="GO" id="GO:0019843">
    <property type="term" value="F:rRNA binding"/>
    <property type="evidence" value="ECO:0007669"/>
    <property type="project" value="UniProtKB-UniRule"/>
</dbReference>
<dbReference type="Pfam" id="PF00411">
    <property type="entry name" value="Ribosomal_S11"/>
    <property type="match status" value="1"/>
</dbReference>
<dbReference type="PIRSF" id="PIRSF002131">
    <property type="entry name" value="Ribosomal_S11"/>
    <property type="match status" value="1"/>
</dbReference>
<comment type="caution">
    <text evidence="7">The sequence shown here is derived from an EMBL/GenBank/DDBJ whole genome shotgun (WGS) entry which is preliminary data.</text>
</comment>
<evidence type="ECO:0000313" key="7">
    <source>
        <dbReference type="EMBL" id="OHA02260.1"/>
    </source>
</evidence>
<comment type="similarity">
    <text evidence="1 6">Belongs to the universal ribosomal protein uS11 family.</text>
</comment>
<comment type="subunit">
    <text evidence="6">Part of the 30S ribosomal subunit. Interacts with proteins S7 and S18. Binds to IF-3.</text>
</comment>
<evidence type="ECO:0000256" key="6">
    <source>
        <dbReference type="HAMAP-Rule" id="MF_01310"/>
    </source>
</evidence>
<protein>
    <recommendedName>
        <fullName evidence="6">Small ribosomal subunit protein uS11</fullName>
    </recommendedName>
</protein>
<dbReference type="NCBIfam" id="TIGR03632">
    <property type="entry name" value="uS11_bact"/>
    <property type="match status" value="1"/>
</dbReference>
<evidence type="ECO:0000256" key="4">
    <source>
        <dbReference type="ARBA" id="ARBA00022980"/>
    </source>
</evidence>
<dbReference type="HAMAP" id="MF_01310">
    <property type="entry name" value="Ribosomal_uS11"/>
    <property type="match status" value="1"/>
</dbReference>
<comment type="function">
    <text evidence="6">Located on the platform of the 30S subunit, it bridges several disparate RNA helices of the 16S rRNA. Forms part of the Shine-Dalgarno cleft in the 70S ribosome.</text>
</comment>
<evidence type="ECO:0000256" key="3">
    <source>
        <dbReference type="ARBA" id="ARBA00022884"/>
    </source>
</evidence>
<dbReference type="GO" id="GO:0006412">
    <property type="term" value="P:translation"/>
    <property type="evidence" value="ECO:0007669"/>
    <property type="project" value="UniProtKB-UniRule"/>
</dbReference>
<keyword evidence="3 6" id="KW-0694">RNA-binding</keyword>
<gene>
    <name evidence="6" type="primary">rpsK</name>
    <name evidence="7" type="ORF">A3C16_03975</name>
</gene>
<organism evidence="7 8">
    <name type="scientific">Candidatus Sungbacteria bacterium RIFCSPHIGHO2_02_FULL_51_29</name>
    <dbReference type="NCBI Taxonomy" id="1802273"/>
    <lineage>
        <taxon>Bacteria</taxon>
        <taxon>Candidatus Sungiibacteriota</taxon>
    </lineage>
</organism>
<name>A0A1G2KS85_9BACT</name>
<dbReference type="NCBIfam" id="NF003698">
    <property type="entry name" value="PRK05309.1"/>
    <property type="match status" value="1"/>
</dbReference>
<keyword evidence="2 6" id="KW-0699">rRNA-binding</keyword>
<evidence type="ECO:0000256" key="2">
    <source>
        <dbReference type="ARBA" id="ARBA00022730"/>
    </source>
</evidence>
<dbReference type="PANTHER" id="PTHR11759">
    <property type="entry name" value="40S RIBOSOMAL PROTEIN S14/30S RIBOSOMAL PROTEIN S11"/>
    <property type="match status" value="1"/>
</dbReference>
<proteinExistence type="inferred from homology"/>
<evidence type="ECO:0000256" key="5">
    <source>
        <dbReference type="ARBA" id="ARBA00023274"/>
    </source>
</evidence>
<dbReference type="Gene3D" id="3.30.420.80">
    <property type="entry name" value="Ribosomal protein S11"/>
    <property type="match status" value="1"/>
</dbReference>
<keyword evidence="4 6" id="KW-0689">Ribosomal protein</keyword>
<evidence type="ECO:0000256" key="1">
    <source>
        <dbReference type="ARBA" id="ARBA00006194"/>
    </source>
</evidence>
<dbReference type="AlphaFoldDB" id="A0A1G2KS85"/>
<sequence length="115" mass="12190">MGSRGVAHVQATYNNTLINISDERGNVVAWSSSGSIGFRGSKKSTPFAAARVAEVVAEKAKKIGIQDIAVLVKGVGSGRESAIRSLANHGMNIDYIKDITPIPHNGPRPPKARRV</sequence>
<accession>A0A1G2KS85</accession>